<dbReference type="Proteomes" id="UP000298264">
    <property type="component" value="Unassembled WGS sequence"/>
</dbReference>
<dbReference type="AlphaFoldDB" id="A0A4R9LNN7"/>
<evidence type="ECO:0000313" key="1">
    <source>
        <dbReference type="EMBL" id="TGN10439.1"/>
    </source>
</evidence>
<proteinExistence type="predicted"/>
<gene>
    <name evidence="1" type="ORF">EHS11_09080</name>
</gene>
<sequence length="350" mass="40036">MEEGLRGLIDGYKAGISPYIDLLPKENKIALEAEALIREMEELAEKNSYTEFMEKASAKDHFNRIIGYYSKLALEQSKLSPRRTTIPTPSEIAKGYHLAYESLPKDTNLSETKKVYERVFQLEKESRTGPEFLCKLEEENLFLEMSRSHLSEVMRNGLEKMLQSGSDFSSDGKGVISNPQMEHYFQRMQKQMKEAGSLMELEFNALLRAEDSRFSNLWDNTFLNVVFNALMNPLVSWRMNPSEKLRKEVESAYLYLNEFWGLDWDGLFGISRVSEFFEATIFGGSGGQLKSQNIHSATDLKKDLETCLVKCLKGKSLLGDIDPAKAKVFFRGKEIQMKEIKHALSDTKLP</sequence>
<keyword evidence="2" id="KW-1185">Reference proteome</keyword>
<accession>A0A4R9LNN7</accession>
<reference evidence="1" key="1">
    <citation type="journal article" date="2019" name="PLoS Negl. Trop. Dis.">
        <title>Revisiting the worldwide diversity of Leptospira species in the environment.</title>
        <authorList>
            <person name="Vincent A.T."/>
            <person name="Schiettekatte O."/>
            <person name="Bourhy P."/>
            <person name="Veyrier F.J."/>
            <person name="Picardeau M."/>
        </authorList>
    </citation>
    <scope>NUCLEOTIDE SEQUENCE [LARGE SCALE GENOMIC DNA]</scope>
    <source>
        <strain evidence="1">201400974</strain>
    </source>
</reference>
<comment type="caution">
    <text evidence="1">The sequence shown here is derived from an EMBL/GenBank/DDBJ whole genome shotgun (WGS) entry which is preliminary data.</text>
</comment>
<protein>
    <submittedName>
        <fullName evidence="1">Uncharacterized protein</fullName>
    </submittedName>
</protein>
<dbReference type="RefSeq" id="WP_135764073.1">
    <property type="nucleotide sequence ID" value="NZ_RQHV01000043.1"/>
</dbReference>
<evidence type="ECO:0000313" key="2">
    <source>
        <dbReference type="Proteomes" id="UP000298264"/>
    </source>
</evidence>
<name>A0A4R9LNN7_9LEPT</name>
<dbReference type="OrthoDB" id="318556at2"/>
<organism evidence="1 2">
    <name type="scientific">Leptospira ilyithenensis</name>
    <dbReference type="NCBI Taxonomy" id="2484901"/>
    <lineage>
        <taxon>Bacteria</taxon>
        <taxon>Pseudomonadati</taxon>
        <taxon>Spirochaetota</taxon>
        <taxon>Spirochaetia</taxon>
        <taxon>Leptospirales</taxon>
        <taxon>Leptospiraceae</taxon>
        <taxon>Leptospira</taxon>
    </lineage>
</organism>
<dbReference type="EMBL" id="RQHV01000043">
    <property type="protein sequence ID" value="TGN10439.1"/>
    <property type="molecule type" value="Genomic_DNA"/>
</dbReference>